<evidence type="ECO:0000259" key="7">
    <source>
        <dbReference type="PROSITE" id="PS51225"/>
    </source>
</evidence>
<keyword evidence="3 6" id="KW-1133">Transmembrane helix</keyword>
<evidence type="ECO:0000256" key="4">
    <source>
        <dbReference type="ARBA" id="ARBA00023136"/>
    </source>
</evidence>
<organism evidence="8 9">
    <name type="scientific">Orchesella dallaii</name>
    <dbReference type="NCBI Taxonomy" id="48710"/>
    <lineage>
        <taxon>Eukaryota</taxon>
        <taxon>Metazoa</taxon>
        <taxon>Ecdysozoa</taxon>
        <taxon>Arthropoda</taxon>
        <taxon>Hexapoda</taxon>
        <taxon>Collembola</taxon>
        <taxon>Entomobryomorpha</taxon>
        <taxon>Entomobryoidea</taxon>
        <taxon>Orchesellidae</taxon>
        <taxon>Orchesellinae</taxon>
        <taxon>Orchesella</taxon>
    </lineage>
</organism>
<evidence type="ECO:0000256" key="2">
    <source>
        <dbReference type="ARBA" id="ARBA00022692"/>
    </source>
</evidence>
<sequence length="133" mass="14883">MDTFLGTTIANIKIATLVVGVINIGFIGHSFLTISSEEAYLSAVIICFIISFLWTMAIIINLISTDTDIMKKAEMVYHMVACVFYLITLIIFFVSLVDKGKRAPYLWERIVSFLLGVGNTILYGFAGYLFYKA</sequence>
<evidence type="ECO:0000256" key="1">
    <source>
        <dbReference type="ARBA" id="ARBA00004141"/>
    </source>
</evidence>
<keyword evidence="4 5" id="KW-0472">Membrane</keyword>
<dbReference type="InterPro" id="IPR008253">
    <property type="entry name" value="Marvel"/>
</dbReference>
<name>A0ABP1QSB1_9HEXA</name>
<feature type="transmembrane region" description="Helical" evidence="6">
    <location>
        <begin position="109"/>
        <end position="131"/>
    </location>
</feature>
<comment type="subcellular location">
    <subcellularLocation>
        <location evidence="1">Membrane</location>
        <topology evidence="1">Multi-pass membrane protein</topology>
    </subcellularLocation>
</comment>
<feature type="transmembrane region" description="Helical" evidence="6">
    <location>
        <begin position="12"/>
        <end position="34"/>
    </location>
</feature>
<dbReference type="EMBL" id="CAXLJM020000041">
    <property type="protein sequence ID" value="CAL8109278.1"/>
    <property type="molecule type" value="Genomic_DNA"/>
</dbReference>
<evidence type="ECO:0000256" key="5">
    <source>
        <dbReference type="PROSITE-ProRule" id="PRU00581"/>
    </source>
</evidence>
<feature type="domain" description="MARVEL" evidence="7">
    <location>
        <begin position="4"/>
        <end position="133"/>
    </location>
</feature>
<feature type="transmembrane region" description="Helical" evidence="6">
    <location>
        <begin position="40"/>
        <end position="63"/>
    </location>
</feature>
<feature type="transmembrane region" description="Helical" evidence="6">
    <location>
        <begin position="75"/>
        <end position="97"/>
    </location>
</feature>
<evidence type="ECO:0000313" key="9">
    <source>
        <dbReference type="Proteomes" id="UP001642540"/>
    </source>
</evidence>
<dbReference type="Proteomes" id="UP001642540">
    <property type="component" value="Unassembled WGS sequence"/>
</dbReference>
<protein>
    <recommendedName>
        <fullName evidence="7">MARVEL domain-containing protein</fullName>
    </recommendedName>
</protein>
<dbReference type="PROSITE" id="PS51225">
    <property type="entry name" value="MARVEL"/>
    <property type="match status" value="1"/>
</dbReference>
<keyword evidence="9" id="KW-1185">Reference proteome</keyword>
<gene>
    <name evidence="8" type="ORF">ODALV1_LOCUS13241</name>
</gene>
<reference evidence="8 9" key="1">
    <citation type="submission" date="2024-08" db="EMBL/GenBank/DDBJ databases">
        <authorList>
            <person name="Cucini C."/>
            <person name="Frati F."/>
        </authorList>
    </citation>
    <scope>NUCLEOTIDE SEQUENCE [LARGE SCALE GENOMIC DNA]</scope>
</reference>
<keyword evidence="2 5" id="KW-0812">Transmembrane</keyword>
<evidence type="ECO:0000256" key="3">
    <source>
        <dbReference type="ARBA" id="ARBA00022989"/>
    </source>
</evidence>
<comment type="caution">
    <text evidence="8">The sequence shown here is derived from an EMBL/GenBank/DDBJ whole genome shotgun (WGS) entry which is preliminary data.</text>
</comment>
<proteinExistence type="predicted"/>
<evidence type="ECO:0000313" key="8">
    <source>
        <dbReference type="EMBL" id="CAL8109278.1"/>
    </source>
</evidence>
<accession>A0ABP1QSB1</accession>
<evidence type="ECO:0000256" key="6">
    <source>
        <dbReference type="SAM" id="Phobius"/>
    </source>
</evidence>